<evidence type="ECO:0000313" key="2">
    <source>
        <dbReference type="Proteomes" id="UP000769157"/>
    </source>
</evidence>
<dbReference type="PROSITE" id="PS51257">
    <property type="entry name" value="PROKAR_LIPOPROTEIN"/>
    <property type="match status" value="1"/>
</dbReference>
<proteinExistence type="predicted"/>
<sequence>MVRLGTEQTGRERKTSVVQLFPVQVVVVGCNSDHQLSTKNLGLVPVSQRLNVGGVNVRVKTTLDVDKQVLQKLVFQTVVGQESQSINNLRHTWS</sequence>
<organism evidence="1 2">
    <name type="scientific">Ogataea philodendri</name>
    <dbReference type="NCBI Taxonomy" id="1378263"/>
    <lineage>
        <taxon>Eukaryota</taxon>
        <taxon>Fungi</taxon>
        <taxon>Dikarya</taxon>
        <taxon>Ascomycota</taxon>
        <taxon>Saccharomycotina</taxon>
        <taxon>Pichiomycetes</taxon>
        <taxon>Pichiales</taxon>
        <taxon>Pichiaceae</taxon>
        <taxon>Ogataea</taxon>
    </lineage>
</organism>
<keyword evidence="2" id="KW-1185">Reference proteome</keyword>
<reference evidence="1" key="2">
    <citation type="submission" date="2021-01" db="EMBL/GenBank/DDBJ databases">
        <authorList>
            <person name="Schikora-Tamarit M.A."/>
        </authorList>
    </citation>
    <scope>NUCLEOTIDE SEQUENCE</scope>
    <source>
        <strain evidence="1">CBS6075</strain>
    </source>
</reference>
<comment type="caution">
    <text evidence="1">The sequence shown here is derived from an EMBL/GenBank/DDBJ whole genome shotgun (WGS) entry which is preliminary data.</text>
</comment>
<name>A0A9P8PFW4_9ASCO</name>
<dbReference type="Proteomes" id="UP000769157">
    <property type="component" value="Unassembled WGS sequence"/>
</dbReference>
<gene>
    <name evidence="1" type="ORF">OGAPHI_000236</name>
</gene>
<dbReference type="EMBL" id="JAEUBE010000055">
    <property type="protein sequence ID" value="KAH3671533.1"/>
    <property type="molecule type" value="Genomic_DNA"/>
</dbReference>
<protein>
    <submittedName>
        <fullName evidence="1">Uncharacterized protein</fullName>
    </submittedName>
</protein>
<dbReference type="RefSeq" id="XP_046064709.1">
    <property type="nucleotide sequence ID" value="XM_046203241.1"/>
</dbReference>
<reference evidence="1" key="1">
    <citation type="journal article" date="2021" name="Open Biol.">
        <title>Shared evolutionary footprints suggest mitochondrial oxidative damage underlies multiple complex I losses in fungi.</title>
        <authorList>
            <person name="Schikora-Tamarit M.A."/>
            <person name="Marcet-Houben M."/>
            <person name="Nosek J."/>
            <person name="Gabaldon T."/>
        </authorList>
    </citation>
    <scope>NUCLEOTIDE SEQUENCE</scope>
    <source>
        <strain evidence="1">CBS6075</strain>
    </source>
</reference>
<dbReference type="AlphaFoldDB" id="A0A9P8PFW4"/>
<evidence type="ECO:0000313" key="1">
    <source>
        <dbReference type="EMBL" id="KAH3671533.1"/>
    </source>
</evidence>
<dbReference type="GeneID" id="70232204"/>
<accession>A0A9P8PFW4</accession>